<dbReference type="InterPro" id="IPR036052">
    <property type="entry name" value="TrpB-like_PALP_sf"/>
</dbReference>
<proteinExistence type="inferred from homology"/>
<evidence type="ECO:0000256" key="3">
    <source>
        <dbReference type="ARBA" id="ARBA00022898"/>
    </source>
</evidence>
<comment type="similarity">
    <text evidence="2">Belongs to the ACC deaminase/D-cysteine desulfhydrase family.</text>
</comment>
<dbReference type="AlphaFoldDB" id="A0A235BPM9"/>
<sequence>MLSDARSKGADFIITCGPVQSNHVRATVAVGARLGLKVVAVLRGEPEQVPDGNFLICSLLGADFRFITSADYRNVDAIMEDMAQEYRQKGFRLYVIPGGGSNGIGVLGYAKAAEEMAGYIRSVSLPR</sequence>
<dbReference type="SUPFAM" id="SSF53686">
    <property type="entry name" value="Tryptophan synthase beta subunit-like PLP-dependent enzymes"/>
    <property type="match status" value="1"/>
</dbReference>
<gene>
    <name evidence="5" type="ORF">CH330_09015</name>
</gene>
<evidence type="ECO:0000313" key="6">
    <source>
        <dbReference type="Proteomes" id="UP000215559"/>
    </source>
</evidence>
<dbReference type="EMBL" id="NOZP01000170">
    <property type="protein sequence ID" value="OYD14278.1"/>
    <property type="molecule type" value="Genomic_DNA"/>
</dbReference>
<dbReference type="InterPro" id="IPR027278">
    <property type="entry name" value="ACCD_DCysDesulf"/>
</dbReference>
<organism evidence="5 6">
    <name type="scientific">candidate division WOR-3 bacterium JGI_Cruoil_03_51_56</name>
    <dbReference type="NCBI Taxonomy" id="1973747"/>
    <lineage>
        <taxon>Bacteria</taxon>
        <taxon>Bacteria division WOR-3</taxon>
    </lineage>
</organism>
<evidence type="ECO:0000256" key="2">
    <source>
        <dbReference type="ARBA" id="ARBA00008639"/>
    </source>
</evidence>
<protein>
    <recommendedName>
        <fullName evidence="4">Tryptophan synthase beta chain-like PALP domain-containing protein</fullName>
    </recommendedName>
</protein>
<dbReference type="GO" id="GO:0019148">
    <property type="term" value="F:D-cysteine desulfhydrase activity"/>
    <property type="evidence" value="ECO:0007669"/>
    <property type="project" value="TreeGrafter"/>
</dbReference>
<comment type="cofactor">
    <cofactor evidence="1">
        <name>pyridoxal 5'-phosphate</name>
        <dbReference type="ChEBI" id="CHEBI:597326"/>
    </cofactor>
</comment>
<evidence type="ECO:0000259" key="4">
    <source>
        <dbReference type="Pfam" id="PF00291"/>
    </source>
</evidence>
<dbReference type="Gene3D" id="3.40.50.1100">
    <property type="match status" value="2"/>
</dbReference>
<keyword evidence="3" id="KW-0663">Pyridoxal phosphate</keyword>
<dbReference type="Pfam" id="PF00291">
    <property type="entry name" value="PALP"/>
    <property type="match status" value="1"/>
</dbReference>
<dbReference type="PANTHER" id="PTHR43780:SF2">
    <property type="entry name" value="1-AMINOCYCLOPROPANE-1-CARBOXYLATE DEAMINASE-RELATED"/>
    <property type="match status" value="1"/>
</dbReference>
<dbReference type="Proteomes" id="UP000215559">
    <property type="component" value="Unassembled WGS sequence"/>
</dbReference>
<dbReference type="InterPro" id="IPR001926">
    <property type="entry name" value="TrpB-like_PALP"/>
</dbReference>
<comment type="caution">
    <text evidence="5">The sequence shown here is derived from an EMBL/GenBank/DDBJ whole genome shotgun (WGS) entry which is preliminary data.</text>
</comment>
<evidence type="ECO:0000313" key="5">
    <source>
        <dbReference type="EMBL" id="OYD14278.1"/>
    </source>
</evidence>
<evidence type="ECO:0000256" key="1">
    <source>
        <dbReference type="ARBA" id="ARBA00001933"/>
    </source>
</evidence>
<name>A0A235BPM9_UNCW3</name>
<reference evidence="5 6" key="1">
    <citation type="submission" date="2017-07" db="EMBL/GenBank/DDBJ databases">
        <title>Recovery of genomes from metagenomes via a dereplication, aggregation, and scoring strategy.</title>
        <authorList>
            <person name="Sieber C.M."/>
            <person name="Probst A.J."/>
            <person name="Sharrar A."/>
            <person name="Thomas B.C."/>
            <person name="Hess M."/>
            <person name="Tringe S.G."/>
            <person name="Banfield J.F."/>
        </authorList>
    </citation>
    <scope>NUCLEOTIDE SEQUENCE [LARGE SCALE GENOMIC DNA]</scope>
    <source>
        <strain evidence="5">JGI_Cruoil_03_51_56</strain>
    </source>
</reference>
<accession>A0A235BPM9</accession>
<feature type="domain" description="Tryptophan synthase beta chain-like PALP" evidence="4">
    <location>
        <begin position="2"/>
        <end position="117"/>
    </location>
</feature>
<dbReference type="PANTHER" id="PTHR43780">
    <property type="entry name" value="1-AMINOCYCLOPROPANE-1-CARBOXYLATE DEAMINASE-RELATED"/>
    <property type="match status" value="1"/>
</dbReference>